<evidence type="ECO:0000256" key="5">
    <source>
        <dbReference type="ARBA" id="ARBA00023136"/>
    </source>
</evidence>
<accession>A0A1T0CT98</accession>
<sequence length="133" mass="14826">MTQPAKRNHQTLIYQRQKRQSYAVLGVIVIGVITSLVMGDAQYAIAKGMAMGSIVAYIAQSAFTYIAYHTTGARYARQIMLNMYLGQMAKWLITLVGLAFTFIYLPTANVIAVIIGYLLMMIAHSVTMFFTKT</sequence>
<evidence type="ECO:0008006" key="9">
    <source>
        <dbReference type="Google" id="ProtNLM"/>
    </source>
</evidence>
<protein>
    <recommendedName>
        <fullName evidence="9">F0F1 ATP synthase subunit I</fullName>
    </recommendedName>
</protein>
<keyword evidence="8" id="KW-1185">Reference proteome</keyword>
<organism evidence="7 8">
    <name type="scientific">Moraxella pluranimalium</name>
    <dbReference type="NCBI Taxonomy" id="470453"/>
    <lineage>
        <taxon>Bacteria</taxon>
        <taxon>Pseudomonadati</taxon>
        <taxon>Pseudomonadota</taxon>
        <taxon>Gammaproteobacteria</taxon>
        <taxon>Moraxellales</taxon>
        <taxon>Moraxellaceae</taxon>
        <taxon>Moraxella</taxon>
    </lineage>
</organism>
<keyword evidence="5 6" id="KW-0472">Membrane</keyword>
<evidence type="ECO:0000256" key="1">
    <source>
        <dbReference type="ARBA" id="ARBA00004651"/>
    </source>
</evidence>
<comment type="caution">
    <text evidence="7">The sequence shown here is derived from an EMBL/GenBank/DDBJ whole genome shotgun (WGS) entry which is preliminary data.</text>
</comment>
<evidence type="ECO:0000313" key="8">
    <source>
        <dbReference type="Proteomes" id="UP000189800"/>
    </source>
</evidence>
<dbReference type="AlphaFoldDB" id="A0A1T0CT98"/>
<dbReference type="GO" id="GO:0005886">
    <property type="term" value="C:plasma membrane"/>
    <property type="evidence" value="ECO:0007669"/>
    <property type="project" value="UniProtKB-SubCell"/>
</dbReference>
<keyword evidence="2" id="KW-1003">Cell membrane</keyword>
<comment type="subcellular location">
    <subcellularLocation>
        <location evidence="1">Cell membrane</location>
        <topology evidence="1">Multi-pass membrane protein</topology>
    </subcellularLocation>
</comment>
<dbReference type="InterPro" id="IPR005598">
    <property type="entry name" value="ATP_synth_I"/>
</dbReference>
<keyword evidence="4 6" id="KW-1133">Transmembrane helix</keyword>
<evidence type="ECO:0000256" key="4">
    <source>
        <dbReference type="ARBA" id="ARBA00022989"/>
    </source>
</evidence>
<reference evidence="7 8" key="1">
    <citation type="submission" date="2017-02" db="EMBL/GenBank/DDBJ databases">
        <title>Draft genome sequence of Moraxella pluranimalium CCUG 54913T type strain.</title>
        <authorList>
            <person name="Salva-Serra F."/>
            <person name="Engstrom-Jakobsson H."/>
            <person name="Thorell K."/>
            <person name="Jaen-Luchoro D."/>
            <person name="Gonzales-Siles L."/>
            <person name="Karlsson R."/>
            <person name="Yazdan S."/>
            <person name="Boulund F."/>
            <person name="Johnning A."/>
            <person name="Engstrand L."/>
            <person name="Kristiansson E."/>
            <person name="Moore E."/>
        </authorList>
    </citation>
    <scope>NUCLEOTIDE SEQUENCE [LARGE SCALE GENOMIC DNA]</scope>
    <source>
        <strain evidence="7 8">CCUG 54913</strain>
    </source>
</reference>
<name>A0A1T0CT98_9GAMM</name>
<feature type="transmembrane region" description="Helical" evidence="6">
    <location>
        <begin position="88"/>
        <end position="105"/>
    </location>
</feature>
<dbReference type="Proteomes" id="UP000189800">
    <property type="component" value="Unassembled WGS sequence"/>
</dbReference>
<feature type="transmembrane region" description="Helical" evidence="6">
    <location>
        <begin position="111"/>
        <end position="130"/>
    </location>
</feature>
<evidence type="ECO:0000313" key="7">
    <source>
        <dbReference type="EMBL" id="OOS25557.1"/>
    </source>
</evidence>
<dbReference type="OrthoDB" id="6649767at2"/>
<gene>
    <name evidence="7" type="ORF">B0680_01615</name>
</gene>
<evidence type="ECO:0000256" key="2">
    <source>
        <dbReference type="ARBA" id="ARBA00022475"/>
    </source>
</evidence>
<evidence type="ECO:0000256" key="3">
    <source>
        <dbReference type="ARBA" id="ARBA00022692"/>
    </source>
</evidence>
<dbReference type="RefSeq" id="WP_158078286.1">
    <property type="nucleotide sequence ID" value="NZ_MUYU01000006.1"/>
</dbReference>
<keyword evidence="3 6" id="KW-0812">Transmembrane</keyword>
<dbReference type="Pfam" id="PF03899">
    <property type="entry name" value="ATP-synt_I"/>
    <property type="match status" value="1"/>
</dbReference>
<dbReference type="EMBL" id="MUYU01000006">
    <property type="protein sequence ID" value="OOS25557.1"/>
    <property type="molecule type" value="Genomic_DNA"/>
</dbReference>
<evidence type="ECO:0000256" key="6">
    <source>
        <dbReference type="SAM" id="Phobius"/>
    </source>
</evidence>
<proteinExistence type="predicted"/>
<feature type="transmembrane region" description="Helical" evidence="6">
    <location>
        <begin position="44"/>
        <end position="68"/>
    </location>
</feature>
<dbReference type="STRING" id="470453.B0680_01615"/>
<feature type="transmembrane region" description="Helical" evidence="6">
    <location>
        <begin position="21"/>
        <end position="38"/>
    </location>
</feature>